<comment type="caution">
    <text evidence="10">The sequence shown here is derived from an EMBL/GenBank/DDBJ whole genome shotgun (WGS) entry which is preliminary data.</text>
</comment>
<evidence type="ECO:0000256" key="2">
    <source>
        <dbReference type="ARBA" id="ARBA00022617"/>
    </source>
</evidence>
<keyword evidence="11" id="KW-1185">Reference proteome</keyword>
<organism evidence="10 11">
    <name type="scientific">Riccia sorocarpa</name>
    <dbReference type="NCBI Taxonomy" id="122646"/>
    <lineage>
        <taxon>Eukaryota</taxon>
        <taxon>Viridiplantae</taxon>
        <taxon>Streptophyta</taxon>
        <taxon>Embryophyta</taxon>
        <taxon>Marchantiophyta</taxon>
        <taxon>Marchantiopsida</taxon>
        <taxon>Marchantiidae</taxon>
        <taxon>Marchantiales</taxon>
        <taxon>Ricciaceae</taxon>
        <taxon>Riccia</taxon>
    </lineage>
</organism>
<evidence type="ECO:0000313" key="10">
    <source>
        <dbReference type="EMBL" id="KAL3685963.1"/>
    </source>
</evidence>
<keyword evidence="9" id="KW-0472">Membrane</keyword>
<comment type="similarity">
    <text evidence="1 8">Belongs to the cytochrome P450 family.</text>
</comment>
<keyword evidence="9" id="KW-0812">Transmembrane</keyword>
<keyword evidence="5 7" id="KW-0408">Iron</keyword>
<keyword evidence="6 8" id="KW-0503">Monooxygenase</keyword>
<dbReference type="CDD" id="cd11043">
    <property type="entry name" value="CYP90-like"/>
    <property type="match status" value="1"/>
</dbReference>
<gene>
    <name evidence="10" type="ORF">R1sor_003985</name>
</gene>
<dbReference type="GO" id="GO:0046872">
    <property type="term" value="F:metal ion binding"/>
    <property type="evidence" value="ECO:0007669"/>
    <property type="project" value="UniProtKB-KW"/>
</dbReference>
<evidence type="ECO:0000256" key="1">
    <source>
        <dbReference type="ARBA" id="ARBA00010617"/>
    </source>
</evidence>
<accession>A0ABD3H3J5</accession>
<comment type="cofactor">
    <cofactor evidence="7">
        <name>heme</name>
        <dbReference type="ChEBI" id="CHEBI:30413"/>
    </cofactor>
</comment>
<keyword evidence="3 7" id="KW-0479">Metal-binding</keyword>
<evidence type="ECO:0000313" key="11">
    <source>
        <dbReference type="Proteomes" id="UP001633002"/>
    </source>
</evidence>
<dbReference type="InterPro" id="IPR017972">
    <property type="entry name" value="Cyt_P450_CS"/>
</dbReference>
<dbReference type="InterPro" id="IPR001128">
    <property type="entry name" value="Cyt_P450"/>
</dbReference>
<dbReference type="PRINTS" id="PR00385">
    <property type="entry name" value="P450"/>
</dbReference>
<dbReference type="Proteomes" id="UP001633002">
    <property type="component" value="Unassembled WGS sequence"/>
</dbReference>
<evidence type="ECO:0000256" key="7">
    <source>
        <dbReference type="PIRSR" id="PIRSR602401-1"/>
    </source>
</evidence>
<dbReference type="PRINTS" id="PR00463">
    <property type="entry name" value="EP450I"/>
</dbReference>
<dbReference type="Pfam" id="PF00067">
    <property type="entry name" value="p450"/>
    <property type="match status" value="1"/>
</dbReference>
<sequence>MATNGTDSLANFWNLSLNSLQVSYTSVIIAAAILWVVWTSATSYFRTRGRDRFPPGSFGFPIIGDTVQYLLATKSDVGYRTWVQKKVAKYGPLFKWRFQGMPVVMMDAPGGNKLLFQNDGTLFEVYWPVQMATLLGTDTLSVVRGERHKVLRRHLSRFFDHASISRYLKGVDQNAVEHFAHHWADKGESEVELVPSKVIKLFTFSIMCNLLMSLEEGPEMETFLKHFVKWTNGLLSLPINLPGFTYYKALEARKHIYQIIEEYVEQRKREVAEGRLSERAKVDVLTSLLTVPDEGGNLLSDSYICDNLLVFLFAGFDTSSGALDMIIHFIGKHPDVYEQLVQEHSSIMERKRGEGKDDFLTSEDLLAMKYTWRVIQETLRLQPPVGGVFREAIEDSEHNGYIIPKGWKLMYNTMCSHYDPKFFKDPMTFDPSRWEQPPVPFTFIPFGGGPRTCPGNEFAKMEMLVFIHHLVRRYRWSVTDANEPIIRDPMPRTEKAIKFIKVTSSI</sequence>
<dbReference type="EMBL" id="JBJQOH010000006">
    <property type="protein sequence ID" value="KAL3685963.1"/>
    <property type="molecule type" value="Genomic_DNA"/>
</dbReference>
<dbReference type="InterPro" id="IPR002401">
    <property type="entry name" value="Cyt_P450_E_grp-I"/>
</dbReference>
<dbReference type="InterPro" id="IPR036396">
    <property type="entry name" value="Cyt_P450_sf"/>
</dbReference>
<evidence type="ECO:0000256" key="3">
    <source>
        <dbReference type="ARBA" id="ARBA00022723"/>
    </source>
</evidence>
<dbReference type="PROSITE" id="PS00086">
    <property type="entry name" value="CYTOCHROME_P450"/>
    <property type="match status" value="1"/>
</dbReference>
<keyword evidence="4 8" id="KW-0560">Oxidoreductase</keyword>
<evidence type="ECO:0000256" key="6">
    <source>
        <dbReference type="ARBA" id="ARBA00023033"/>
    </source>
</evidence>
<evidence type="ECO:0008006" key="12">
    <source>
        <dbReference type="Google" id="ProtNLM"/>
    </source>
</evidence>
<proteinExistence type="inferred from homology"/>
<dbReference type="FunFam" id="1.10.630.10:FF:000022">
    <property type="entry name" value="Taxadiene 5-alpha hydroxylase"/>
    <property type="match status" value="1"/>
</dbReference>
<dbReference type="GO" id="GO:0004497">
    <property type="term" value="F:monooxygenase activity"/>
    <property type="evidence" value="ECO:0007669"/>
    <property type="project" value="UniProtKB-KW"/>
</dbReference>
<keyword evidence="9" id="KW-1133">Transmembrane helix</keyword>
<dbReference type="Gene3D" id="1.10.630.10">
    <property type="entry name" value="Cytochrome P450"/>
    <property type="match status" value="1"/>
</dbReference>
<feature type="binding site" description="axial binding residue" evidence="7">
    <location>
        <position position="453"/>
    </location>
    <ligand>
        <name>heme</name>
        <dbReference type="ChEBI" id="CHEBI:30413"/>
    </ligand>
    <ligandPart>
        <name>Fe</name>
        <dbReference type="ChEBI" id="CHEBI:18248"/>
    </ligandPart>
</feature>
<dbReference type="SUPFAM" id="SSF48264">
    <property type="entry name" value="Cytochrome P450"/>
    <property type="match status" value="1"/>
</dbReference>
<feature type="transmembrane region" description="Helical" evidence="9">
    <location>
        <begin position="22"/>
        <end position="45"/>
    </location>
</feature>
<dbReference type="AlphaFoldDB" id="A0ABD3H3J5"/>
<dbReference type="PANTHER" id="PTHR24286:SF384">
    <property type="entry name" value="P450, PUTATIVE (EUROFUNG)-RELATED"/>
    <property type="match status" value="1"/>
</dbReference>
<evidence type="ECO:0000256" key="9">
    <source>
        <dbReference type="SAM" id="Phobius"/>
    </source>
</evidence>
<name>A0ABD3H3J5_9MARC</name>
<evidence type="ECO:0000256" key="8">
    <source>
        <dbReference type="RuleBase" id="RU000461"/>
    </source>
</evidence>
<reference evidence="10 11" key="1">
    <citation type="submission" date="2024-09" db="EMBL/GenBank/DDBJ databases">
        <title>Chromosome-scale assembly of Riccia sorocarpa.</title>
        <authorList>
            <person name="Paukszto L."/>
        </authorList>
    </citation>
    <scope>NUCLEOTIDE SEQUENCE [LARGE SCALE GENOMIC DNA]</scope>
    <source>
        <strain evidence="10">LP-2024</strain>
        <tissue evidence="10">Aerial parts of the thallus</tissue>
    </source>
</reference>
<dbReference type="PANTHER" id="PTHR24286">
    <property type="entry name" value="CYTOCHROME P450 26"/>
    <property type="match status" value="1"/>
</dbReference>
<evidence type="ECO:0000256" key="5">
    <source>
        <dbReference type="ARBA" id="ARBA00023004"/>
    </source>
</evidence>
<keyword evidence="2 7" id="KW-0349">Heme</keyword>
<protein>
    <recommendedName>
        <fullName evidence="12">Cytochrome P450</fullName>
    </recommendedName>
</protein>
<evidence type="ECO:0000256" key="4">
    <source>
        <dbReference type="ARBA" id="ARBA00023002"/>
    </source>
</evidence>